<dbReference type="Gene3D" id="1.20.1280.50">
    <property type="match status" value="1"/>
</dbReference>
<dbReference type="OrthoDB" id="1470835at2759"/>
<sequence>MGSERETCELNIPPDSKSSSYFPLEIVEQIFVYLPLIDRIRLRLVCKAWSFLNPQIPTTHKFLPWAMTIWQPNPIPSNPTNGEFLLVKPHLYNKIYRMEDNSREGETWIFHGHGTKACASSYGWVLFKKEKSLLFLYSPFTTELIKLPNVKSSFDVVTFSLDATSPKCVIFCLKLDDNKRKIYINLCSPNEDSWKTFEFGINSPVSGNHIESRVGIPIHAAYEGGVFYCLFSKGELGAFDVGRQKWTMLTWEGGVPDFDFRDAKLIVSTESDKEILVMGRHRYWMVRAYYNIHQLLKFNLSELRWVEKKDLNNNRVSFIGCTCFSCPAVGEVRELLDQVLFCWESQYHALAGCESQYRNRLLTEPGSRVSMDVLRIYNGNGFSWFFTIPDSMAWVEFPLRGWVWRAKDLINAI</sequence>
<evidence type="ECO:0000313" key="3">
    <source>
        <dbReference type="Proteomes" id="UP000187203"/>
    </source>
</evidence>
<dbReference type="EMBL" id="AWUE01019119">
    <property type="protein sequence ID" value="OMO76044.1"/>
    <property type="molecule type" value="Genomic_DNA"/>
</dbReference>
<dbReference type="PANTHER" id="PTHR33127:SF5">
    <property type="entry name" value="TRANSMEMBRANE PROTEIN"/>
    <property type="match status" value="1"/>
</dbReference>
<keyword evidence="3" id="KW-1185">Reference proteome</keyword>
<accession>A0A1R3I0C8</accession>
<dbReference type="InterPro" id="IPR001810">
    <property type="entry name" value="F-box_dom"/>
</dbReference>
<name>A0A1R3I0C8_9ROSI</name>
<dbReference type="Proteomes" id="UP000187203">
    <property type="component" value="Unassembled WGS sequence"/>
</dbReference>
<dbReference type="InterPro" id="IPR011043">
    <property type="entry name" value="Gal_Oxase/kelch_b-propeller"/>
</dbReference>
<comment type="caution">
    <text evidence="2">The sequence shown here is derived from an EMBL/GenBank/DDBJ whole genome shotgun (WGS) entry which is preliminary data.</text>
</comment>
<evidence type="ECO:0000259" key="1">
    <source>
        <dbReference type="SMART" id="SM00256"/>
    </source>
</evidence>
<dbReference type="Pfam" id="PF03478">
    <property type="entry name" value="Beta-prop_KIB1-4"/>
    <property type="match status" value="1"/>
</dbReference>
<dbReference type="InterPro" id="IPR005174">
    <property type="entry name" value="KIB1-4_b-propeller"/>
</dbReference>
<proteinExistence type="predicted"/>
<dbReference type="STRING" id="93759.A0A1R3I0C8"/>
<reference evidence="3" key="1">
    <citation type="submission" date="2013-09" db="EMBL/GenBank/DDBJ databases">
        <title>Corchorus olitorius genome sequencing.</title>
        <authorList>
            <person name="Alam M."/>
            <person name="Haque M.S."/>
            <person name="Islam M.S."/>
            <person name="Emdad E.M."/>
            <person name="Islam M.M."/>
            <person name="Ahmed B."/>
            <person name="Halim A."/>
            <person name="Hossen Q.M.M."/>
            <person name="Hossain M.Z."/>
            <person name="Ahmed R."/>
            <person name="Khan M.M."/>
            <person name="Islam R."/>
            <person name="Rashid M.M."/>
            <person name="Khan S.A."/>
            <person name="Rahman M.S."/>
            <person name="Alam M."/>
            <person name="Yahiya A.S."/>
            <person name="Khan M.S."/>
            <person name="Azam M.S."/>
            <person name="Haque T."/>
            <person name="Lashkar M.Z.H."/>
            <person name="Akhand A.I."/>
            <person name="Morshed G."/>
            <person name="Roy S."/>
            <person name="Uddin K.S."/>
            <person name="Rabeya T."/>
            <person name="Hossain A.S."/>
            <person name="Chowdhury A."/>
            <person name="Snigdha A.R."/>
            <person name="Mortoza M.S."/>
            <person name="Matin S.A."/>
            <person name="Hoque S.M.E."/>
            <person name="Islam M.K."/>
            <person name="Roy D.K."/>
            <person name="Haider R."/>
            <person name="Moosa M.M."/>
            <person name="Elias S.M."/>
            <person name="Hasan A.M."/>
            <person name="Jahan S."/>
            <person name="Shafiuddin M."/>
            <person name="Mahmood N."/>
            <person name="Shommy N.S."/>
        </authorList>
    </citation>
    <scope>NUCLEOTIDE SEQUENCE [LARGE SCALE GENOMIC DNA]</scope>
    <source>
        <strain evidence="3">cv. O-4</strain>
    </source>
</reference>
<organism evidence="2 3">
    <name type="scientific">Corchorus olitorius</name>
    <dbReference type="NCBI Taxonomy" id="93759"/>
    <lineage>
        <taxon>Eukaryota</taxon>
        <taxon>Viridiplantae</taxon>
        <taxon>Streptophyta</taxon>
        <taxon>Embryophyta</taxon>
        <taxon>Tracheophyta</taxon>
        <taxon>Spermatophyta</taxon>
        <taxon>Magnoliopsida</taxon>
        <taxon>eudicotyledons</taxon>
        <taxon>Gunneridae</taxon>
        <taxon>Pentapetalae</taxon>
        <taxon>rosids</taxon>
        <taxon>malvids</taxon>
        <taxon>Malvales</taxon>
        <taxon>Malvaceae</taxon>
        <taxon>Grewioideae</taxon>
        <taxon>Apeibeae</taxon>
        <taxon>Corchorus</taxon>
    </lineage>
</organism>
<dbReference type="SUPFAM" id="SSF50965">
    <property type="entry name" value="Galactose oxidase, central domain"/>
    <property type="match status" value="1"/>
</dbReference>
<dbReference type="Pfam" id="PF00646">
    <property type="entry name" value="F-box"/>
    <property type="match status" value="1"/>
</dbReference>
<dbReference type="InterPro" id="IPR036047">
    <property type="entry name" value="F-box-like_dom_sf"/>
</dbReference>
<gene>
    <name evidence="2" type="ORF">COLO4_25692</name>
</gene>
<dbReference type="PANTHER" id="PTHR33127">
    <property type="entry name" value="TRANSMEMBRANE PROTEIN"/>
    <property type="match status" value="1"/>
</dbReference>
<dbReference type="CDD" id="cd09917">
    <property type="entry name" value="F-box_SF"/>
    <property type="match status" value="1"/>
</dbReference>
<dbReference type="SUPFAM" id="SSF81383">
    <property type="entry name" value="F-box domain"/>
    <property type="match status" value="1"/>
</dbReference>
<feature type="domain" description="F-box" evidence="1">
    <location>
        <begin position="22"/>
        <end position="62"/>
    </location>
</feature>
<dbReference type="AlphaFoldDB" id="A0A1R3I0C8"/>
<dbReference type="SMART" id="SM00256">
    <property type="entry name" value="FBOX"/>
    <property type="match status" value="1"/>
</dbReference>
<protein>
    <recommendedName>
        <fullName evidence="1">F-box domain-containing protein</fullName>
    </recommendedName>
</protein>
<evidence type="ECO:0000313" key="2">
    <source>
        <dbReference type="EMBL" id="OMO76044.1"/>
    </source>
</evidence>